<evidence type="ECO:0000259" key="6">
    <source>
        <dbReference type="PROSITE" id="PS50039"/>
    </source>
</evidence>
<proteinExistence type="predicted"/>
<feature type="domain" description="FHA" evidence="5">
    <location>
        <begin position="177"/>
        <end position="238"/>
    </location>
</feature>
<evidence type="ECO:0000256" key="3">
    <source>
        <dbReference type="PROSITE-ProRule" id="PRU00089"/>
    </source>
</evidence>
<dbReference type="InterPro" id="IPR036390">
    <property type="entry name" value="WH_DNA-bd_sf"/>
</dbReference>
<dbReference type="Pfam" id="PF00498">
    <property type="entry name" value="FHA"/>
    <property type="match status" value="1"/>
</dbReference>
<feature type="region of interest" description="Disordered" evidence="4">
    <location>
        <begin position="293"/>
        <end position="349"/>
    </location>
</feature>
<dbReference type="CDD" id="cd22701">
    <property type="entry name" value="FHA_FKH1-like"/>
    <property type="match status" value="1"/>
</dbReference>
<feature type="compositionally biased region" description="Basic and acidic residues" evidence="4">
    <location>
        <begin position="68"/>
        <end position="77"/>
    </location>
</feature>
<feature type="DNA-binding region" description="Fork-head" evidence="3">
    <location>
        <begin position="736"/>
        <end position="826"/>
    </location>
</feature>
<dbReference type="PRINTS" id="PR00053">
    <property type="entry name" value="FORKHEAD"/>
</dbReference>
<dbReference type="SMART" id="SM00339">
    <property type="entry name" value="FH"/>
    <property type="match status" value="1"/>
</dbReference>
<organism evidence="7 8">
    <name type="scientific">[Candida] anglica</name>
    <dbReference type="NCBI Taxonomy" id="148631"/>
    <lineage>
        <taxon>Eukaryota</taxon>
        <taxon>Fungi</taxon>
        <taxon>Dikarya</taxon>
        <taxon>Ascomycota</taxon>
        <taxon>Saccharomycotina</taxon>
        <taxon>Pichiomycetes</taxon>
        <taxon>Debaryomycetaceae</taxon>
        <taxon>Kurtzmaniella</taxon>
    </lineage>
</organism>
<feature type="compositionally biased region" description="Polar residues" evidence="4">
    <location>
        <begin position="1157"/>
        <end position="1215"/>
    </location>
</feature>
<dbReference type="InterPro" id="IPR000253">
    <property type="entry name" value="FHA_dom"/>
</dbReference>
<keyword evidence="8" id="KW-1185">Reference proteome</keyword>
<sequence length="1257" mass="136699">MSSVTSMGTDTSKLDSDQRGKPVHLSDQPRGNLNIMDGRSDRIESHVAADHQSPKSTIPHDIQLSVEEEMRRILRDEDPIDSAGSGGLRESDGSGESDELHNNNNNNHSNNKLEDQNEVCPLDKQTTPESSIIPTEEAALGPSQSASASEDKDTSKISAYARLDFENFTFFVQTLQVVLGRKSNDELLQSSHHAVDVHLSSKKAISRRHAKIFYNFGTQRFELSIMGRNGAFVDDLFVEKGITVPLLDGSKIQIGDIPFSFVLPSLDPFEGEGNNSLTAKPFNPSDAINLRSSLYSGTGSASATTPSTPNKKIETKNKEDEIQKDPIDINRPDSKSIDEPIVDNKTSPPIQRDIEESRKSIQRRMSLSRRKSLATASIEEINDILKELGPEIDAIDEEGDDSDFLDAQIQAILDDHGRRKTQQLDLEDDSDLMKLTQFTKAELKDEEDEIDQMVKQHNLEQGVRLDDDEDIKEDGDLAAIDELAGDSSGVQDLDLSGLDQEIATLAPLIDAHHQELLTSNDKLGFVNGLPKKSVAPPPFTIHTPPASTRGTPLMGKPAAPRMGRPASIQPPASRLYGRPLSKTSPQPMGGLSKAQLVNNRLTTTTSPLAGLPTHLVASSSGLPLKVAHGSNMMLNHHHHHLVKPMMPPKPPPPILEAPVVKLASDYGNKFPKVSTIARAITTSVSPVKVLPACYAPPVEELNIAPKYPRKRKDQHPRRPVKKVYTLDEIPEQYRIKPTLSYPLLISNVLRSKGGENGLTTTEVAESIKEAYPYYKYCADGWQFSINHNLALNRVFKRINQRNDQDKEWVWGIDDAFINDRQKVKVKQQEIAAAKAKAAAIRAEEIKQKQRLEVQQATAASIAGRPGAFSPYALSTLSGRLPQSQFISQLQQSGTNKPKTIAELASEIRRDGLVGSKAPLYFKPQDSANTVTGSRPGGYPPSSSSTPTNIKAQLAANRASPISTSAASTPINNDTKKSLAYLQKELFTLYKARKLSYNTATTTEIITKALATTIAQVNVIGAKAGCGDNALSFLVEKAPQQVSKILDIALSKSIKEKQGILSSRPTSRSSTPGPGTPSISSPKKTISSTSPPPPTTSTSNATAPSPASTPTSSMPSKTIAAPTPIAATPYSKPQAMTKPPSSSSYNNSSSNGLVKPPSFNSKPPTFNKQESTSLSRPPQFTSANYSTGSSTLSRPPPQFLSNKPPSRPSFQSNKTYSEGPKPPAFSGPSQQSTDKNIGEKREHSNDEEENRKKIIKIE</sequence>
<name>A0ABP0EF93_9ASCO</name>
<dbReference type="EMBL" id="OZ004256">
    <property type="protein sequence ID" value="CAK7905527.1"/>
    <property type="molecule type" value="Genomic_DNA"/>
</dbReference>
<feature type="compositionally biased region" description="Low complexity" evidence="4">
    <location>
        <begin position="1095"/>
        <end position="1128"/>
    </location>
</feature>
<feature type="compositionally biased region" description="Basic and acidic residues" evidence="4">
    <location>
        <begin position="1235"/>
        <end position="1257"/>
    </location>
</feature>
<dbReference type="PANTHER" id="PTHR21712:SF29">
    <property type="entry name" value="PRE-RRNA-PROCESSING PROTEIN FHL1"/>
    <property type="match status" value="1"/>
</dbReference>
<dbReference type="PANTHER" id="PTHR21712">
    <property type="entry name" value="PRE-RRNA-PROCESSING PROTEIN FHL1"/>
    <property type="match status" value="1"/>
</dbReference>
<feature type="compositionally biased region" description="Polar residues" evidence="4">
    <location>
        <begin position="124"/>
        <end position="133"/>
    </location>
</feature>
<accession>A0ABP0EF93</accession>
<feature type="compositionally biased region" description="Polar residues" evidence="4">
    <location>
        <begin position="1"/>
        <end position="11"/>
    </location>
</feature>
<dbReference type="Gene3D" id="1.10.10.10">
    <property type="entry name" value="Winged helix-like DNA-binding domain superfamily/Winged helix DNA-binding domain"/>
    <property type="match status" value="1"/>
</dbReference>
<gene>
    <name evidence="7" type="primary">FHL1</name>
    <name evidence="7" type="ORF">CAAN4_D14488</name>
</gene>
<protein>
    <submittedName>
        <fullName evidence="7">Fork-head transcriptional regulator Fhl1p</fullName>
    </submittedName>
</protein>
<dbReference type="InterPro" id="IPR001766">
    <property type="entry name" value="Fork_head_dom"/>
</dbReference>
<evidence type="ECO:0000313" key="8">
    <source>
        <dbReference type="Proteomes" id="UP001497600"/>
    </source>
</evidence>
<evidence type="ECO:0000256" key="1">
    <source>
        <dbReference type="ARBA" id="ARBA00023125"/>
    </source>
</evidence>
<dbReference type="PROSITE" id="PS50039">
    <property type="entry name" value="FORK_HEAD_3"/>
    <property type="match status" value="1"/>
</dbReference>
<reference evidence="7 8" key="1">
    <citation type="submission" date="2024-01" db="EMBL/GenBank/DDBJ databases">
        <authorList>
            <consortium name="Genoscope - CEA"/>
            <person name="William W."/>
        </authorList>
    </citation>
    <scope>NUCLEOTIDE SEQUENCE [LARGE SCALE GENOMIC DNA]</scope>
    <source>
        <strain evidence="7 8">29B2s-10</strain>
    </source>
</reference>
<feature type="region of interest" description="Disordered" evidence="4">
    <location>
        <begin position="1056"/>
        <end position="1257"/>
    </location>
</feature>
<feature type="compositionally biased region" description="Basic and acidic residues" evidence="4">
    <location>
        <begin position="311"/>
        <end position="338"/>
    </location>
</feature>
<dbReference type="InterPro" id="IPR045178">
    <property type="entry name" value="Fhl1/FHA1"/>
</dbReference>
<evidence type="ECO:0000259" key="5">
    <source>
        <dbReference type="PROSITE" id="PS50006"/>
    </source>
</evidence>
<evidence type="ECO:0000256" key="4">
    <source>
        <dbReference type="SAM" id="MobiDB-lite"/>
    </source>
</evidence>
<feature type="region of interest" description="Disordered" evidence="4">
    <location>
        <begin position="924"/>
        <end position="947"/>
    </location>
</feature>
<dbReference type="InterPro" id="IPR036388">
    <property type="entry name" value="WH-like_DNA-bd_sf"/>
</dbReference>
<dbReference type="PROSITE" id="PS50006">
    <property type="entry name" value="FHA_DOMAIN"/>
    <property type="match status" value="1"/>
</dbReference>
<keyword evidence="1 3" id="KW-0238">DNA-binding</keyword>
<dbReference type="SMART" id="SM00240">
    <property type="entry name" value="FHA"/>
    <property type="match status" value="1"/>
</dbReference>
<dbReference type="InterPro" id="IPR008984">
    <property type="entry name" value="SMAD_FHA_dom_sf"/>
</dbReference>
<evidence type="ECO:0000256" key="2">
    <source>
        <dbReference type="ARBA" id="ARBA00023242"/>
    </source>
</evidence>
<feature type="region of interest" description="Disordered" evidence="4">
    <location>
        <begin position="536"/>
        <end position="576"/>
    </location>
</feature>
<feature type="compositionally biased region" description="Basic and acidic residues" evidence="4">
    <location>
        <begin position="38"/>
        <end position="53"/>
    </location>
</feature>
<feature type="compositionally biased region" description="Low complexity" evidence="4">
    <location>
        <begin position="1061"/>
        <end position="1088"/>
    </location>
</feature>
<comment type="subcellular location">
    <subcellularLocation>
        <location evidence="3">Nucleus</location>
    </subcellularLocation>
</comment>
<feature type="compositionally biased region" description="Low complexity" evidence="4">
    <location>
        <begin position="296"/>
        <end position="309"/>
    </location>
</feature>
<feature type="compositionally biased region" description="Low complexity" evidence="4">
    <location>
        <begin position="1140"/>
        <end position="1150"/>
    </location>
</feature>
<dbReference type="Pfam" id="PF00250">
    <property type="entry name" value="Forkhead"/>
    <property type="match status" value="1"/>
</dbReference>
<dbReference type="SUPFAM" id="SSF49879">
    <property type="entry name" value="SMAD/FHA domain"/>
    <property type="match status" value="1"/>
</dbReference>
<feature type="region of interest" description="Disordered" evidence="4">
    <location>
        <begin position="1"/>
        <end position="153"/>
    </location>
</feature>
<keyword evidence="2 3" id="KW-0539">Nucleus</keyword>
<feature type="domain" description="Fork-head" evidence="6">
    <location>
        <begin position="736"/>
        <end position="826"/>
    </location>
</feature>
<dbReference type="SUPFAM" id="SSF46785">
    <property type="entry name" value="Winged helix' DNA-binding domain"/>
    <property type="match status" value="1"/>
</dbReference>
<dbReference type="Gene3D" id="2.60.200.20">
    <property type="match status" value="1"/>
</dbReference>
<dbReference type="Proteomes" id="UP001497600">
    <property type="component" value="Chromosome D"/>
</dbReference>
<evidence type="ECO:0000313" key="7">
    <source>
        <dbReference type="EMBL" id="CAK7905527.1"/>
    </source>
</evidence>